<dbReference type="Proteomes" id="UP001500051">
    <property type="component" value="Unassembled WGS sequence"/>
</dbReference>
<protein>
    <submittedName>
        <fullName evidence="1">Uncharacterized protein</fullName>
    </submittedName>
</protein>
<gene>
    <name evidence="1" type="ORF">GCM10022204_09810</name>
</gene>
<evidence type="ECO:0000313" key="2">
    <source>
        <dbReference type="Proteomes" id="UP001500051"/>
    </source>
</evidence>
<keyword evidence="2" id="KW-1185">Reference proteome</keyword>
<dbReference type="EMBL" id="BAAAYX010000002">
    <property type="protein sequence ID" value="GAA3695949.1"/>
    <property type="molecule type" value="Genomic_DNA"/>
</dbReference>
<sequence>MGRRELQERERSPAQRDLHVTHDIWDRIRYARDAALDAEKTERQRLADADNADLQQAASVRLATRQAVREALDDILDETSDPDGTAA</sequence>
<name>A0ABP7CX95_9ACTN</name>
<evidence type="ECO:0000313" key="1">
    <source>
        <dbReference type="EMBL" id="GAA3695949.1"/>
    </source>
</evidence>
<proteinExistence type="predicted"/>
<reference evidence="2" key="1">
    <citation type="journal article" date="2019" name="Int. J. Syst. Evol. Microbiol.">
        <title>The Global Catalogue of Microorganisms (GCM) 10K type strain sequencing project: providing services to taxonomists for standard genome sequencing and annotation.</title>
        <authorList>
            <consortium name="The Broad Institute Genomics Platform"/>
            <consortium name="The Broad Institute Genome Sequencing Center for Infectious Disease"/>
            <person name="Wu L."/>
            <person name="Ma J."/>
        </authorList>
    </citation>
    <scope>NUCLEOTIDE SEQUENCE [LARGE SCALE GENOMIC DNA]</scope>
    <source>
        <strain evidence="2">JCM 16548</strain>
    </source>
</reference>
<accession>A0ABP7CX95</accession>
<organism evidence="1 2">
    <name type="scientific">Microlunatus aurantiacus</name>
    <dbReference type="NCBI Taxonomy" id="446786"/>
    <lineage>
        <taxon>Bacteria</taxon>
        <taxon>Bacillati</taxon>
        <taxon>Actinomycetota</taxon>
        <taxon>Actinomycetes</taxon>
        <taxon>Propionibacteriales</taxon>
        <taxon>Propionibacteriaceae</taxon>
        <taxon>Microlunatus</taxon>
    </lineage>
</organism>
<comment type="caution">
    <text evidence="1">The sequence shown here is derived from an EMBL/GenBank/DDBJ whole genome shotgun (WGS) entry which is preliminary data.</text>
</comment>